<evidence type="ECO:0000256" key="1">
    <source>
        <dbReference type="SAM" id="Phobius"/>
    </source>
</evidence>
<organism evidence="2 3">
    <name type="scientific">Pseudotamlana haliotis</name>
    <dbReference type="NCBI Taxonomy" id="2614804"/>
    <lineage>
        <taxon>Bacteria</taxon>
        <taxon>Pseudomonadati</taxon>
        <taxon>Bacteroidota</taxon>
        <taxon>Flavobacteriia</taxon>
        <taxon>Flavobacteriales</taxon>
        <taxon>Flavobacteriaceae</taxon>
        <taxon>Pseudotamlana</taxon>
    </lineage>
</organism>
<keyword evidence="3" id="KW-1185">Reference proteome</keyword>
<feature type="transmembrane region" description="Helical" evidence="1">
    <location>
        <begin position="80"/>
        <end position="97"/>
    </location>
</feature>
<gene>
    <name evidence="2" type="ORF">F6U93_03945</name>
</gene>
<keyword evidence="1" id="KW-1133">Transmembrane helix</keyword>
<evidence type="ECO:0000313" key="3">
    <source>
        <dbReference type="Proteomes" id="UP000441333"/>
    </source>
</evidence>
<dbReference type="Pfam" id="PF20619">
    <property type="entry name" value="DUF6804"/>
    <property type="match status" value="1"/>
</dbReference>
<dbReference type="RefSeq" id="WP_150937051.1">
    <property type="nucleotide sequence ID" value="NZ_WAAT01000026.1"/>
</dbReference>
<dbReference type="InterPro" id="IPR046548">
    <property type="entry name" value="DUF6804"/>
</dbReference>
<evidence type="ECO:0000313" key="2">
    <source>
        <dbReference type="EMBL" id="KAB1069296.1"/>
    </source>
</evidence>
<dbReference type="Proteomes" id="UP000441333">
    <property type="component" value="Unassembled WGS sequence"/>
</dbReference>
<reference evidence="2 3" key="1">
    <citation type="submission" date="2019-09" db="EMBL/GenBank/DDBJ databases">
        <authorList>
            <person name="Cao W.R."/>
        </authorList>
    </citation>
    <scope>NUCLEOTIDE SEQUENCE [LARGE SCALE GENOMIC DNA]</scope>
    <source>
        <strain evidence="2 3">B1N29</strain>
    </source>
</reference>
<name>A0A6N6MIC2_9FLAO</name>
<accession>A0A6N6MIC2</accession>
<comment type="caution">
    <text evidence="2">The sequence shown here is derived from an EMBL/GenBank/DDBJ whole genome shotgun (WGS) entry which is preliminary data.</text>
</comment>
<feature type="transmembrane region" description="Helical" evidence="1">
    <location>
        <begin position="7"/>
        <end position="22"/>
    </location>
</feature>
<proteinExistence type="predicted"/>
<keyword evidence="1" id="KW-0472">Membrane</keyword>
<dbReference type="EMBL" id="WAAT01000026">
    <property type="protein sequence ID" value="KAB1069296.1"/>
    <property type="molecule type" value="Genomic_DNA"/>
</dbReference>
<sequence length="103" mass="11825">MKLSLQPIIKIILAILFFLCLLDMPYGFYQFVRFVALIGFGILTYKANEENRNTEMIIYGGLALLFQPFFKIALGRVMWNIVDVIVGIGLIASLFMNRTKSQR</sequence>
<keyword evidence="1" id="KW-0812">Transmembrane</keyword>
<protein>
    <submittedName>
        <fullName evidence="2">Uncharacterized protein</fullName>
    </submittedName>
</protein>
<dbReference type="AlphaFoldDB" id="A0A6N6MIC2"/>